<evidence type="ECO:0000313" key="7">
    <source>
        <dbReference type="Proteomes" id="UP000236959"/>
    </source>
</evidence>
<dbReference type="InterPro" id="IPR016163">
    <property type="entry name" value="Ald_DH_C"/>
</dbReference>
<name>A0A2S3V1U8_9HYPH</name>
<dbReference type="EMBL" id="PPCN01000001">
    <property type="protein sequence ID" value="POF33885.1"/>
    <property type="molecule type" value="Genomic_DNA"/>
</dbReference>
<keyword evidence="7" id="KW-1185">Reference proteome</keyword>
<dbReference type="InterPro" id="IPR016162">
    <property type="entry name" value="Ald_DH_N"/>
</dbReference>
<dbReference type="Pfam" id="PF00171">
    <property type="entry name" value="Aldedh"/>
    <property type="match status" value="1"/>
</dbReference>
<reference evidence="6 7" key="1">
    <citation type="submission" date="2018-01" db="EMBL/GenBank/DDBJ databases">
        <title>Genomic Encyclopedia of Archaeal and Bacterial Type Strains, Phase II (KMG-II): from individual species to whole genera.</title>
        <authorList>
            <person name="Goeker M."/>
        </authorList>
    </citation>
    <scope>NUCLEOTIDE SEQUENCE [LARGE SCALE GENOMIC DNA]</scope>
    <source>
        <strain evidence="6 7">DSM 17023</strain>
    </source>
</reference>
<dbReference type="InterPro" id="IPR029510">
    <property type="entry name" value="Ald_DH_CS_GLU"/>
</dbReference>
<protein>
    <submittedName>
        <fullName evidence="6">Succinate-semialdehyde dehydrogenase/glutarate-semialdehyde dehydrogenase</fullName>
    </submittedName>
</protein>
<evidence type="ECO:0000256" key="4">
    <source>
        <dbReference type="RuleBase" id="RU003345"/>
    </source>
</evidence>
<dbReference type="PROSITE" id="PS00070">
    <property type="entry name" value="ALDEHYDE_DEHYDR_CYS"/>
    <property type="match status" value="1"/>
</dbReference>
<dbReference type="InterPro" id="IPR016160">
    <property type="entry name" value="Ald_DH_CS_CYS"/>
</dbReference>
<dbReference type="PANTHER" id="PTHR43353:SF5">
    <property type="entry name" value="SUCCINATE-SEMIALDEHYDE DEHYDROGENASE, MITOCHONDRIAL"/>
    <property type="match status" value="1"/>
</dbReference>
<dbReference type="SUPFAM" id="SSF53720">
    <property type="entry name" value="ALDH-like"/>
    <property type="match status" value="1"/>
</dbReference>
<dbReference type="NCBIfam" id="TIGR01780">
    <property type="entry name" value="SSADH"/>
    <property type="match status" value="1"/>
</dbReference>
<evidence type="ECO:0000256" key="2">
    <source>
        <dbReference type="ARBA" id="ARBA00023002"/>
    </source>
</evidence>
<keyword evidence="2 4" id="KW-0560">Oxidoreductase</keyword>
<evidence type="ECO:0000256" key="3">
    <source>
        <dbReference type="PROSITE-ProRule" id="PRU10007"/>
    </source>
</evidence>
<dbReference type="PANTHER" id="PTHR43353">
    <property type="entry name" value="SUCCINATE-SEMIALDEHYDE DEHYDROGENASE, MITOCHONDRIAL"/>
    <property type="match status" value="1"/>
</dbReference>
<dbReference type="InterPro" id="IPR016161">
    <property type="entry name" value="Ald_DH/histidinol_DH"/>
</dbReference>
<organism evidence="6 7">
    <name type="scientific">Roseibium marinum</name>
    <dbReference type="NCBI Taxonomy" id="281252"/>
    <lineage>
        <taxon>Bacteria</taxon>
        <taxon>Pseudomonadati</taxon>
        <taxon>Pseudomonadota</taxon>
        <taxon>Alphaproteobacteria</taxon>
        <taxon>Hyphomicrobiales</taxon>
        <taxon>Stappiaceae</taxon>
        <taxon>Roseibium</taxon>
    </lineage>
</organism>
<dbReference type="InterPro" id="IPR010102">
    <property type="entry name" value="Succ_semiAld_DH"/>
</dbReference>
<dbReference type="OrthoDB" id="9812625at2"/>
<dbReference type="GO" id="GO:0009450">
    <property type="term" value="P:gamma-aminobutyric acid catabolic process"/>
    <property type="evidence" value="ECO:0007669"/>
    <property type="project" value="InterPro"/>
</dbReference>
<proteinExistence type="inferred from homology"/>
<gene>
    <name evidence="6" type="ORF">CLV41_101334</name>
</gene>
<evidence type="ECO:0000313" key="6">
    <source>
        <dbReference type="EMBL" id="POF33885.1"/>
    </source>
</evidence>
<dbReference type="AlphaFoldDB" id="A0A2S3V1U8"/>
<comment type="caution">
    <text evidence="6">The sequence shown here is derived from an EMBL/GenBank/DDBJ whole genome shotgun (WGS) entry which is preliminary data.</text>
</comment>
<dbReference type="Proteomes" id="UP000236959">
    <property type="component" value="Unassembled WGS sequence"/>
</dbReference>
<dbReference type="InterPro" id="IPR015590">
    <property type="entry name" value="Aldehyde_DH_dom"/>
</dbReference>
<dbReference type="InterPro" id="IPR050740">
    <property type="entry name" value="Aldehyde_DH_Superfamily"/>
</dbReference>
<dbReference type="Gene3D" id="3.40.309.10">
    <property type="entry name" value="Aldehyde Dehydrogenase, Chain A, domain 2"/>
    <property type="match status" value="1"/>
</dbReference>
<feature type="active site" evidence="3">
    <location>
        <position position="258"/>
    </location>
</feature>
<dbReference type="GO" id="GO:0004777">
    <property type="term" value="F:succinate-semialdehyde dehydrogenase (NAD+) activity"/>
    <property type="evidence" value="ECO:0007669"/>
    <property type="project" value="TreeGrafter"/>
</dbReference>
<sequence>MTSTLKLTDPSLLETRAYVNGEWVEAGKTFAVHNPATGEQIAEVADLGIADAAGAIDAAYAAKPAWAVLTGKERGALLRRWYDLMIGNADDLARILTAEMGKPWPEARGEILYGASFIEWFAEEAKRVYGDVIPGHQRDKRIVVLKQPVGVVGSITPWNFPNAMIARKVAPALAVGCTFVARPAELTPLSALAMAVLAERAGIPAGVFNVIPSSDASAIGKELCANEKVAKITFTGSTRVGRILMKQCSDTIKKMSLELGGNAPFIVFDDADIDAAVEGAMIAKYRNNGQTCVCANRIYVQTGIYDIFAEKLASRTRALSVGDGFEEGVTIGPLINEAAVKKVEAHIADAVGKGAEVVEGGTRSNLGGTFFRPTVLTGVTQTMRVAHEETFGPVAPLIRFEHEAEAISMANDSEFGLAGYFYSRDHARVWRVAEALETGMVGINTGLISTEVAPFGGIKQSGLGREGSKFGSDDFLEIKYLCMGEIV</sequence>
<dbReference type="RefSeq" id="WP_103220537.1">
    <property type="nucleotide sequence ID" value="NZ_PPCN01000001.1"/>
</dbReference>
<dbReference type="FunFam" id="3.40.309.10:FF:000004">
    <property type="entry name" value="Succinate-semialdehyde dehydrogenase I"/>
    <property type="match status" value="1"/>
</dbReference>
<feature type="domain" description="Aldehyde dehydrogenase" evidence="5">
    <location>
        <begin position="23"/>
        <end position="480"/>
    </location>
</feature>
<evidence type="ECO:0000259" key="5">
    <source>
        <dbReference type="Pfam" id="PF00171"/>
    </source>
</evidence>
<accession>A0A2S3V1U8</accession>
<dbReference type="GO" id="GO:0005829">
    <property type="term" value="C:cytosol"/>
    <property type="evidence" value="ECO:0007669"/>
    <property type="project" value="TreeGrafter"/>
</dbReference>
<evidence type="ECO:0000256" key="1">
    <source>
        <dbReference type="ARBA" id="ARBA00009986"/>
    </source>
</evidence>
<dbReference type="FunFam" id="3.40.605.10:FF:000005">
    <property type="entry name" value="Succinate-semialdehyde dehydrogenase I"/>
    <property type="match status" value="1"/>
</dbReference>
<comment type="similarity">
    <text evidence="1 4">Belongs to the aldehyde dehydrogenase family.</text>
</comment>
<dbReference type="PROSITE" id="PS00687">
    <property type="entry name" value="ALDEHYDE_DEHYDR_GLU"/>
    <property type="match status" value="1"/>
</dbReference>
<dbReference type="Gene3D" id="3.40.605.10">
    <property type="entry name" value="Aldehyde Dehydrogenase, Chain A, domain 1"/>
    <property type="match status" value="1"/>
</dbReference>
<dbReference type="CDD" id="cd07103">
    <property type="entry name" value="ALDH_F5_SSADH_GabD"/>
    <property type="match status" value="1"/>
</dbReference>